<dbReference type="GO" id="GO:0030836">
    <property type="term" value="P:positive regulation of actin filament depolymerization"/>
    <property type="evidence" value="ECO:0007669"/>
    <property type="project" value="UniProtKB-ARBA"/>
</dbReference>
<dbReference type="Gene3D" id="1.10.10.10">
    <property type="entry name" value="Winged helix-like DNA-binding domain superfamily/Winged helix DNA-binding domain"/>
    <property type="match status" value="1"/>
</dbReference>
<evidence type="ECO:0000313" key="9">
    <source>
        <dbReference type="Ensembl" id="ENSCUSP00005001687.1"/>
    </source>
</evidence>
<evidence type="ECO:0000313" key="10">
    <source>
        <dbReference type="Proteomes" id="UP000694563"/>
    </source>
</evidence>
<evidence type="ECO:0000256" key="3">
    <source>
        <dbReference type="ARBA" id="ARBA00022990"/>
    </source>
</evidence>
<evidence type="ECO:0000256" key="1">
    <source>
        <dbReference type="ARBA" id="ARBA00022553"/>
    </source>
</evidence>
<dbReference type="InterPro" id="IPR037370">
    <property type="entry name" value="Pleckstrin"/>
</dbReference>
<dbReference type="GO" id="GO:0005886">
    <property type="term" value="C:plasma membrane"/>
    <property type="evidence" value="ECO:0007669"/>
    <property type="project" value="TreeGrafter"/>
</dbReference>
<dbReference type="Proteomes" id="UP000694563">
    <property type="component" value="Chromosome 3"/>
</dbReference>
<dbReference type="CTD" id="5341"/>
<dbReference type="InterPro" id="IPR001849">
    <property type="entry name" value="PH_domain"/>
</dbReference>
<dbReference type="SUPFAM" id="SSF46785">
    <property type="entry name" value="Winged helix' DNA-binding domain"/>
    <property type="match status" value="1"/>
</dbReference>
<dbReference type="InterPro" id="IPR036388">
    <property type="entry name" value="WH-like_DNA-bd_sf"/>
</dbReference>
<evidence type="ECO:0000256" key="2">
    <source>
        <dbReference type="ARBA" id="ARBA00022737"/>
    </source>
</evidence>
<dbReference type="Pfam" id="PF00610">
    <property type="entry name" value="DEP"/>
    <property type="match status" value="1"/>
</dbReference>
<keyword evidence="1" id="KW-0597">Phosphoprotein</keyword>
<dbReference type="FunFam" id="2.30.29.30:FF:000223">
    <property type="entry name" value="Pleckstrin"/>
    <property type="match status" value="1"/>
</dbReference>
<feature type="compositionally biased region" description="Basic residues" evidence="6">
    <location>
        <begin position="759"/>
        <end position="768"/>
    </location>
</feature>
<feature type="region of interest" description="Disordered" evidence="6">
    <location>
        <begin position="685"/>
        <end position="768"/>
    </location>
</feature>
<dbReference type="AlphaFoldDB" id="A0A8C3TQT5"/>
<evidence type="ECO:0000256" key="4">
    <source>
        <dbReference type="ARBA" id="ARBA00058231"/>
    </source>
</evidence>
<dbReference type="GO" id="GO:0002576">
    <property type="term" value="P:platelet degranulation"/>
    <property type="evidence" value="ECO:0007669"/>
    <property type="project" value="UniProtKB-ARBA"/>
</dbReference>
<name>A0A8C3TQT5_CATUS</name>
<evidence type="ECO:0000259" key="8">
    <source>
        <dbReference type="PROSITE" id="PS50186"/>
    </source>
</evidence>
<feature type="compositionally biased region" description="Basic and acidic residues" evidence="6">
    <location>
        <begin position="444"/>
        <end position="467"/>
    </location>
</feature>
<proteinExistence type="predicted"/>
<feature type="compositionally biased region" description="Polar residues" evidence="6">
    <location>
        <begin position="596"/>
        <end position="617"/>
    </location>
</feature>
<feature type="domain" description="PH" evidence="7">
    <location>
        <begin position="246"/>
        <end position="350"/>
    </location>
</feature>
<keyword evidence="2" id="KW-0677">Repeat</keyword>
<feature type="compositionally biased region" description="Polar residues" evidence="6">
    <location>
        <begin position="694"/>
        <end position="706"/>
    </location>
</feature>
<feature type="domain" description="PH" evidence="7">
    <location>
        <begin position="6"/>
        <end position="103"/>
    </location>
</feature>
<evidence type="ECO:0000256" key="5">
    <source>
        <dbReference type="ARBA" id="ARBA00074785"/>
    </source>
</evidence>
<feature type="region of interest" description="Disordered" evidence="6">
    <location>
        <begin position="394"/>
        <end position="422"/>
    </location>
</feature>
<keyword evidence="3" id="KW-0007">Acetylation</keyword>
<dbReference type="PROSITE" id="PS50003">
    <property type="entry name" value="PH_DOMAIN"/>
    <property type="match status" value="2"/>
</dbReference>
<feature type="compositionally biased region" description="Acidic residues" evidence="6">
    <location>
        <begin position="477"/>
        <end position="486"/>
    </location>
</feature>
<feature type="region of interest" description="Disordered" evidence="6">
    <location>
        <begin position="434"/>
        <end position="573"/>
    </location>
</feature>
<dbReference type="Ensembl" id="ENSCUST00005001784.1">
    <property type="protein sequence ID" value="ENSCUSP00005001687.1"/>
    <property type="gene ID" value="ENSCUSG00005001163.1"/>
</dbReference>
<organism evidence="9 10">
    <name type="scientific">Catharus ustulatus</name>
    <name type="common">Russet-backed thrush</name>
    <name type="synonym">Hylocichla ustulatus</name>
    <dbReference type="NCBI Taxonomy" id="91951"/>
    <lineage>
        <taxon>Eukaryota</taxon>
        <taxon>Metazoa</taxon>
        <taxon>Chordata</taxon>
        <taxon>Craniata</taxon>
        <taxon>Vertebrata</taxon>
        <taxon>Euteleostomi</taxon>
        <taxon>Archelosauria</taxon>
        <taxon>Archosauria</taxon>
        <taxon>Dinosauria</taxon>
        <taxon>Saurischia</taxon>
        <taxon>Theropoda</taxon>
        <taxon>Coelurosauria</taxon>
        <taxon>Aves</taxon>
        <taxon>Neognathae</taxon>
        <taxon>Neoaves</taxon>
        <taxon>Telluraves</taxon>
        <taxon>Australaves</taxon>
        <taxon>Passeriformes</taxon>
        <taxon>Turdidae</taxon>
        <taxon>Catharus</taxon>
    </lineage>
</organism>
<dbReference type="InterPro" id="IPR019406">
    <property type="entry name" value="APLF_PBZ"/>
</dbReference>
<dbReference type="GO" id="GO:0070493">
    <property type="term" value="P:thrombin-activated receptor signaling pathway"/>
    <property type="evidence" value="ECO:0007669"/>
    <property type="project" value="UniProtKB-ARBA"/>
</dbReference>
<dbReference type="GO" id="GO:0044089">
    <property type="term" value="P:positive regulation of cellular component biogenesis"/>
    <property type="evidence" value="ECO:0007669"/>
    <property type="project" value="UniProtKB-ARBA"/>
</dbReference>
<feature type="compositionally biased region" description="Acidic residues" evidence="6">
    <location>
        <begin position="724"/>
        <end position="754"/>
    </location>
</feature>
<dbReference type="FunFam" id="1.10.10.10:FF:000269">
    <property type="entry name" value="Pleckstrin"/>
    <property type="match status" value="1"/>
</dbReference>
<reference evidence="9" key="1">
    <citation type="submission" date="2020-10" db="EMBL/GenBank/DDBJ databases">
        <title>Catharus ustulatus (Swainson's thrush) genome, bCatUst1, primary haplotype v2.</title>
        <authorList>
            <person name="Delmore K."/>
            <person name="Vafadar M."/>
            <person name="Formenti G."/>
            <person name="Chow W."/>
            <person name="Pelan S."/>
            <person name="Howe K."/>
            <person name="Rhie A."/>
            <person name="Mountcastle J."/>
            <person name="Haase B."/>
            <person name="Fedrigo O."/>
            <person name="Jarvis E.D."/>
        </authorList>
    </citation>
    <scope>NUCLEOTIDE SEQUENCE [LARGE SCALE GENOMIC DNA]</scope>
</reference>
<gene>
    <name evidence="9" type="primary">PLEK</name>
</gene>
<dbReference type="InterPro" id="IPR037371">
    <property type="entry name" value="PLEK_DEP"/>
</dbReference>
<comment type="function">
    <text evidence="4">Major protein kinase C substrate of platelets.</text>
</comment>
<dbReference type="PANTHER" id="PTHR12092:SF1">
    <property type="entry name" value="PLECKSTRIN"/>
    <property type="match status" value="1"/>
</dbReference>
<dbReference type="InterPro" id="IPR036390">
    <property type="entry name" value="WH_DNA-bd_sf"/>
</dbReference>
<dbReference type="CDD" id="cd13302">
    <property type="entry name" value="PH2_Pleckstrin_2"/>
    <property type="match status" value="1"/>
</dbReference>
<dbReference type="PROSITE" id="PS50186">
    <property type="entry name" value="DEP"/>
    <property type="match status" value="1"/>
</dbReference>
<protein>
    <recommendedName>
        <fullName evidence="5">Pleckstrin</fullName>
    </recommendedName>
</protein>
<evidence type="ECO:0000256" key="6">
    <source>
        <dbReference type="SAM" id="MobiDB-lite"/>
    </source>
</evidence>
<feature type="domain" description="DEP" evidence="8">
    <location>
        <begin position="138"/>
        <end position="223"/>
    </location>
</feature>
<dbReference type="RefSeq" id="XP_032911996.2">
    <property type="nucleotide sequence ID" value="XM_033056105.2"/>
</dbReference>
<dbReference type="FunFam" id="2.30.29.30:FF:000226">
    <property type="entry name" value="Pleckstrin"/>
    <property type="match status" value="1"/>
</dbReference>
<dbReference type="GeneID" id="116994421"/>
<dbReference type="SMART" id="SM00233">
    <property type="entry name" value="PH"/>
    <property type="match status" value="2"/>
</dbReference>
<dbReference type="GO" id="GO:0035556">
    <property type="term" value="P:intracellular signal transduction"/>
    <property type="evidence" value="ECO:0007669"/>
    <property type="project" value="InterPro"/>
</dbReference>
<dbReference type="InterPro" id="IPR000591">
    <property type="entry name" value="DEP_dom"/>
</dbReference>
<dbReference type="Pfam" id="PF00169">
    <property type="entry name" value="PH"/>
    <property type="match status" value="2"/>
</dbReference>
<dbReference type="PANTHER" id="PTHR12092">
    <property type="entry name" value="PLECKSTRIN"/>
    <property type="match status" value="1"/>
</dbReference>
<dbReference type="Pfam" id="PF10283">
    <property type="entry name" value="zf-CCHH"/>
    <property type="match status" value="2"/>
</dbReference>
<dbReference type="SMART" id="SM00049">
    <property type="entry name" value="DEP"/>
    <property type="match status" value="1"/>
</dbReference>
<dbReference type="InterPro" id="IPR011993">
    <property type="entry name" value="PH-like_dom_sf"/>
</dbReference>
<accession>A0A8C3TQT5</accession>
<evidence type="ECO:0000259" key="7">
    <source>
        <dbReference type="PROSITE" id="PS50003"/>
    </source>
</evidence>
<reference evidence="9" key="3">
    <citation type="submission" date="2025-09" db="UniProtKB">
        <authorList>
            <consortium name="Ensembl"/>
        </authorList>
    </citation>
    <scope>IDENTIFICATION</scope>
</reference>
<dbReference type="SUPFAM" id="SSF50729">
    <property type="entry name" value="PH domain-like"/>
    <property type="match status" value="2"/>
</dbReference>
<reference evidence="9" key="2">
    <citation type="submission" date="2025-08" db="UniProtKB">
        <authorList>
            <consortium name="Ensembl"/>
        </authorList>
    </citation>
    <scope>IDENTIFICATION</scope>
</reference>
<dbReference type="CDD" id="cd13301">
    <property type="entry name" value="PH1_Pleckstrin_2"/>
    <property type="match status" value="1"/>
</dbReference>
<feature type="region of interest" description="Disordered" evidence="6">
    <location>
        <begin position="586"/>
        <end position="621"/>
    </location>
</feature>
<dbReference type="GO" id="GO:0030036">
    <property type="term" value="P:actin cytoskeleton organization"/>
    <property type="evidence" value="ECO:0007669"/>
    <property type="project" value="TreeGrafter"/>
</dbReference>
<keyword evidence="10" id="KW-1185">Reference proteome</keyword>
<sequence>MEREPMRIREGYLVKKGSMFNTWKPMWVVLLEDGIEFYKRKADNSPKGMIPLKGSSIHSPCQDFGKRMFVFKLTVAKQQDHFFQAAYLEERDAWVRDIKKAIHHIDGGQRFARKSTRKSIRLPETINLSALYLSMKDPEKGIKELKLEKDKRVFNHCFTGTNVIDWLVSSSSIRNRKEGLLLASSLLSEGYLQPAGDTSKAAAEGLSDTPFLDLSDAYYYFPDSGFFCEGYSSDDDVVLKEEFRGTIVKQGCLLKQGHRRKNWKVRKFVLRDDPAYLHYYDPAGGEEPLGAIHLRGCVVTAVEDMPDTKKYDVDNILFEIITANEIHYYLQAASSTERTEWIKAIQSVARTEKNQEGNAEEAPAVHAVEMSCIPLLMEPACSCSEVQGATKKRNNDAASRLSIPLPDDNESKQSKSIPRKRVLPSWMLERDLMQKVSKPVMTGDSRKQKGQRWAEGHTESLKSEVHVQQRKRSASEETIEDFEGDEQDQRKRSCLSIPVPLSQNTSGFPLETTMRHMEGSGNTGTKVPGSSLEKNDRQLHSKWSKRVGQISSKDNRIEETENKEQITGSTSRQAHWGRISQYFSAQEGSLEPDTNLDYNTEISDSTRSADASENSKQMQHKRTPCMYGSGCYRKNPIHFQQFSHPNDDGYHDMAMVAKDDNDNRPECPYGTACYRKNPQHKLEYKHSAAPVTGRGTQQRTSRNGKSTVEKDSVNDGEANHSFIDDDEEDEECEPTDEDSDWEPSSEEKDNEDAETPVQKTRRFVRIKK</sequence>
<dbReference type="Gene3D" id="2.30.29.30">
    <property type="entry name" value="Pleckstrin-homology domain (PH domain)/Phosphotyrosine-binding domain (PTB)"/>
    <property type="match status" value="2"/>
</dbReference>
<dbReference type="CDD" id="cd04445">
    <property type="entry name" value="DEP_PLEK1"/>
    <property type="match status" value="1"/>
</dbReference>
<feature type="compositionally biased region" description="Basic and acidic residues" evidence="6">
    <location>
        <begin position="553"/>
        <end position="564"/>
    </location>
</feature>